<evidence type="ECO:0000313" key="1">
    <source>
        <dbReference type="EMBL" id="GAA3511613.1"/>
    </source>
</evidence>
<protein>
    <submittedName>
        <fullName evidence="1">Uncharacterized protein</fullName>
    </submittedName>
</protein>
<dbReference type="RefSeq" id="WP_345045169.1">
    <property type="nucleotide sequence ID" value="NZ_BAABBA010000033.1"/>
</dbReference>
<reference evidence="2" key="1">
    <citation type="journal article" date="2019" name="Int. J. Syst. Evol. Microbiol.">
        <title>The Global Catalogue of Microorganisms (GCM) 10K type strain sequencing project: providing services to taxonomists for standard genome sequencing and annotation.</title>
        <authorList>
            <consortium name="The Broad Institute Genomics Platform"/>
            <consortium name="The Broad Institute Genome Sequencing Center for Infectious Disease"/>
            <person name="Wu L."/>
            <person name="Ma J."/>
        </authorList>
    </citation>
    <scope>NUCLEOTIDE SEQUENCE [LARGE SCALE GENOMIC DNA]</scope>
    <source>
        <strain evidence="2">JCM 17459</strain>
    </source>
</reference>
<name>A0ABP6UPH6_9MICO</name>
<evidence type="ECO:0000313" key="2">
    <source>
        <dbReference type="Proteomes" id="UP001499841"/>
    </source>
</evidence>
<accession>A0ABP6UPH6</accession>
<proteinExistence type="predicted"/>
<gene>
    <name evidence="1" type="ORF">GCM10022262_39700</name>
</gene>
<dbReference type="Proteomes" id="UP001499841">
    <property type="component" value="Unassembled WGS sequence"/>
</dbReference>
<dbReference type="EMBL" id="BAABBA010000033">
    <property type="protein sequence ID" value="GAA3511613.1"/>
    <property type="molecule type" value="Genomic_DNA"/>
</dbReference>
<keyword evidence="2" id="KW-1185">Reference proteome</keyword>
<comment type="caution">
    <text evidence="1">The sequence shown here is derived from an EMBL/GenBank/DDBJ whole genome shotgun (WGS) entry which is preliminary data.</text>
</comment>
<organism evidence="1 2">
    <name type="scientific">Georgenia daeguensis</name>
    <dbReference type="NCBI Taxonomy" id="908355"/>
    <lineage>
        <taxon>Bacteria</taxon>
        <taxon>Bacillati</taxon>
        <taxon>Actinomycetota</taxon>
        <taxon>Actinomycetes</taxon>
        <taxon>Micrococcales</taxon>
        <taxon>Bogoriellaceae</taxon>
        <taxon>Georgenia</taxon>
    </lineage>
</organism>
<sequence length="51" mass="5558">MATRIPHAAVDRFARGKDPIDVTLGEPLVVEVTADVAWSGTSYRHHSVTAR</sequence>